<name>A0A420F2W8_9ACTN</name>
<dbReference type="AlphaFoldDB" id="A0A420F2W8"/>
<reference evidence="1 2" key="1">
    <citation type="journal article" date="2018" name="Int. J. Syst. Evol. Microbiol.">
        <title>Micromonospora globbae sp. nov., an endophytic actinomycete isolated from roots of Globba winitii C. H. Wright.</title>
        <authorList>
            <person name="Kuncharoen N."/>
            <person name="Pittayakhajonwut P."/>
            <person name="Tanasupawat S."/>
        </authorList>
    </citation>
    <scope>NUCLEOTIDE SEQUENCE [LARGE SCALE GENOMIC DNA]</scope>
    <source>
        <strain evidence="1 2">WPS1-2</strain>
    </source>
</reference>
<dbReference type="EMBL" id="RAQQ01000006">
    <property type="protein sequence ID" value="RKF27323.1"/>
    <property type="molecule type" value="Genomic_DNA"/>
</dbReference>
<organism evidence="1 2">
    <name type="scientific">Micromonospora globbae</name>
    <dbReference type="NCBI Taxonomy" id="1894969"/>
    <lineage>
        <taxon>Bacteria</taxon>
        <taxon>Bacillati</taxon>
        <taxon>Actinomycetota</taxon>
        <taxon>Actinomycetes</taxon>
        <taxon>Micromonosporales</taxon>
        <taxon>Micromonosporaceae</taxon>
        <taxon>Micromonospora</taxon>
    </lineage>
</organism>
<comment type="caution">
    <text evidence="1">The sequence shown here is derived from an EMBL/GenBank/DDBJ whole genome shotgun (WGS) entry which is preliminary data.</text>
</comment>
<sequence length="104" mass="11787">MRQHRIAIQMTFESTPHGTDEQFEEFLDAVQEHLDELGCEVQIAASLADRTAEFASSIEALNFESAVNTLLVDIRTALHAAECHTDNWPQYVATDRNLRELQDV</sequence>
<evidence type="ECO:0000313" key="2">
    <source>
        <dbReference type="Proteomes" id="UP000285744"/>
    </source>
</evidence>
<dbReference type="RefSeq" id="WP_120328092.1">
    <property type="nucleotide sequence ID" value="NZ_RAQQ01000006.1"/>
</dbReference>
<dbReference type="Proteomes" id="UP000285744">
    <property type="component" value="Unassembled WGS sequence"/>
</dbReference>
<evidence type="ECO:0000313" key="1">
    <source>
        <dbReference type="EMBL" id="RKF27323.1"/>
    </source>
</evidence>
<proteinExistence type="predicted"/>
<gene>
    <name evidence="1" type="ORF">D7I43_09600</name>
</gene>
<protein>
    <submittedName>
        <fullName evidence="1">Uncharacterized protein</fullName>
    </submittedName>
</protein>
<accession>A0A420F2W8</accession>